<reference evidence="11 12" key="1">
    <citation type="journal article" date="2008" name="J. Bacteriol.">
        <title>The genome of Heliobacterium modesticaldum, a phototrophic representative of the Firmicutes containing the simplest photosynthetic apparatus.</title>
        <authorList>
            <person name="Sattley W.M."/>
            <person name="Madigan M.T."/>
            <person name="Swingley W.D."/>
            <person name="Cheung P.C."/>
            <person name="Clocksin K.M."/>
            <person name="Conrad A.L."/>
            <person name="Dejesa L.C."/>
            <person name="Honchak B.M."/>
            <person name="Jung D.O."/>
            <person name="Karbach L.E."/>
            <person name="Kurdoglu A."/>
            <person name="Lahiri S."/>
            <person name="Mastrian S.D."/>
            <person name="Page L.E."/>
            <person name="Taylor H.L."/>
            <person name="Wang Z.T."/>
            <person name="Raymond J."/>
            <person name="Chen M."/>
            <person name="Blankenship R.E."/>
            <person name="Touchman J.W."/>
        </authorList>
    </citation>
    <scope>NUCLEOTIDE SEQUENCE [LARGE SCALE GENOMIC DNA]</scope>
    <source>
        <strain evidence="12">ATCC 51547 / Ice1</strain>
    </source>
</reference>
<dbReference type="Pfam" id="PF01061">
    <property type="entry name" value="ABC2_membrane"/>
    <property type="match status" value="1"/>
</dbReference>
<keyword evidence="3 9" id="KW-0813">Transport</keyword>
<feature type="transmembrane region" description="Helical" evidence="9">
    <location>
        <begin position="232"/>
        <end position="251"/>
    </location>
</feature>
<evidence type="ECO:0000256" key="8">
    <source>
        <dbReference type="ARBA" id="ARBA00023136"/>
    </source>
</evidence>
<keyword evidence="12" id="KW-1185">Reference proteome</keyword>
<comment type="subcellular location">
    <subcellularLocation>
        <location evidence="1">Cell inner membrane</location>
        <topology evidence="1">Multi-pass membrane protein</topology>
    </subcellularLocation>
    <subcellularLocation>
        <location evidence="9">Cell membrane</location>
        <topology evidence="9">Multi-pass membrane protein</topology>
    </subcellularLocation>
</comment>
<dbReference type="eggNOG" id="COG1682">
    <property type="taxonomic scope" value="Bacteria"/>
</dbReference>
<keyword evidence="8 9" id="KW-0472">Membrane</keyword>
<comment type="similarity">
    <text evidence="2 9">Belongs to the ABC-2 integral membrane protein family.</text>
</comment>
<feature type="transmembrane region" description="Helical" evidence="9">
    <location>
        <begin position="175"/>
        <end position="193"/>
    </location>
</feature>
<evidence type="ECO:0000256" key="5">
    <source>
        <dbReference type="ARBA" id="ARBA00022519"/>
    </source>
</evidence>
<dbReference type="RefSeq" id="WP_012281961.1">
    <property type="nucleotide sequence ID" value="NC_010337.2"/>
</dbReference>
<dbReference type="EMBL" id="CP000930">
    <property type="protein sequence ID" value="ABZ83431.1"/>
    <property type="molecule type" value="Genomic_DNA"/>
</dbReference>
<evidence type="ECO:0000256" key="3">
    <source>
        <dbReference type="ARBA" id="ARBA00022448"/>
    </source>
</evidence>
<evidence type="ECO:0000256" key="2">
    <source>
        <dbReference type="ARBA" id="ARBA00007783"/>
    </source>
</evidence>
<organism evidence="11 12">
    <name type="scientific">Heliobacterium modesticaldum (strain ATCC 51547 / Ice1)</name>
    <dbReference type="NCBI Taxonomy" id="498761"/>
    <lineage>
        <taxon>Bacteria</taxon>
        <taxon>Bacillati</taxon>
        <taxon>Bacillota</taxon>
        <taxon>Clostridia</taxon>
        <taxon>Eubacteriales</taxon>
        <taxon>Heliobacteriaceae</taxon>
        <taxon>Heliomicrobium</taxon>
    </lineage>
</organism>
<dbReference type="GO" id="GO:0140359">
    <property type="term" value="F:ABC-type transporter activity"/>
    <property type="evidence" value="ECO:0007669"/>
    <property type="project" value="InterPro"/>
</dbReference>
<dbReference type="STRING" id="498761.HM1_1143"/>
<feature type="transmembrane region" description="Helical" evidence="9">
    <location>
        <begin position="28"/>
        <end position="51"/>
    </location>
</feature>
<dbReference type="OrthoDB" id="9786910at2"/>
<dbReference type="PROSITE" id="PS51012">
    <property type="entry name" value="ABC_TM2"/>
    <property type="match status" value="1"/>
</dbReference>
<dbReference type="Proteomes" id="UP000008550">
    <property type="component" value="Chromosome"/>
</dbReference>
<accession>B0THJ3</accession>
<dbReference type="AlphaFoldDB" id="B0THJ3"/>
<feature type="transmembrane region" description="Helical" evidence="9">
    <location>
        <begin position="105"/>
        <end position="133"/>
    </location>
</feature>
<dbReference type="PANTHER" id="PTHR30413:SF8">
    <property type="entry name" value="TRANSPORT PERMEASE PROTEIN"/>
    <property type="match status" value="1"/>
</dbReference>
<dbReference type="InterPro" id="IPR013525">
    <property type="entry name" value="ABC2_TM"/>
</dbReference>
<protein>
    <recommendedName>
        <fullName evidence="9">Transport permease protein</fullName>
    </recommendedName>
</protein>
<dbReference type="GO" id="GO:0015920">
    <property type="term" value="P:lipopolysaccharide transport"/>
    <property type="evidence" value="ECO:0007669"/>
    <property type="project" value="TreeGrafter"/>
</dbReference>
<evidence type="ECO:0000256" key="6">
    <source>
        <dbReference type="ARBA" id="ARBA00022692"/>
    </source>
</evidence>
<dbReference type="KEGG" id="hmo:HM1_1143"/>
<feature type="transmembrane region" description="Helical" evidence="9">
    <location>
        <begin position="63"/>
        <end position="84"/>
    </location>
</feature>
<evidence type="ECO:0000256" key="4">
    <source>
        <dbReference type="ARBA" id="ARBA00022475"/>
    </source>
</evidence>
<feature type="domain" description="ABC transmembrane type-2" evidence="10">
    <location>
        <begin position="31"/>
        <end position="254"/>
    </location>
</feature>
<sequence>MNKWEDFRRYRDLVIALALRDVKMRYQLTVLGLYWAIINPLLTALIMGFIFEKIFRASGLEGVPYVIYLFTGLTFWNLFANSVTTAANCLTGQAALLSKQYFPRIILPIASVLARFVDMLLSMVAVFIILYIYDISVGPYAWQIVGLLIIQLIFTLGMSFLVSSLNVLFRDVSQIVTILLALWMYLSPIFYSFNQIPGDLSFKNYILYNAIGQIVDMERNALLGGPGLNLDILLVSFGISCATFFFGYVVFKRIEPLIAEVM</sequence>
<keyword evidence="6 9" id="KW-0812">Transmembrane</keyword>
<dbReference type="PANTHER" id="PTHR30413">
    <property type="entry name" value="INNER MEMBRANE TRANSPORT PERMEASE"/>
    <property type="match status" value="1"/>
</dbReference>
<dbReference type="GO" id="GO:0005886">
    <property type="term" value="C:plasma membrane"/>
    <property type="evidence" value="ECO:0007669"/>
    <property type="project" value="UniProtKB-SubCell"/>
</dbReference>
<gene>
    <name evidence="11" type="ORF">HM1_1143</name>
</gene>
<dbReference type="HOGENOM" id="CLU_060703_1_0_9"/>
<evidence type="ECO:0000256" key="7">
    <source>
        <dbReference type="ARBA" id="ARBA00022989"/>
    </source>
</evidence>
<evidence type="ECO:0000256" key="9">
    <source>
        <dbReference type="RuleBase" id="RU361157"/>
    </source>
</evidence>
<evidence type="ECO:0000256" key="1">
    <source>
        <dbReference type="ARBA" id="ARBA00004429"/>
    </source>
</evidence>
<keyword evidence="4 9" id="KW-1003">Cell membrane</keyword>
<evidence type="ECO:0000259" key="10">
    <source>
        <dbReference type="PROSITE" id="PS51012"/>
    </source>
</evidence>
<feature type="transmembrane region" description="Helical" evidence="9">
    <location>
        <begin position="139"/>
        <end position="163"/>
    </location>
</feature>
<evidence type="ECO:0000313" key="12">
    <source>
        <dbReference type="Proteomes" id="UP000008550"/>
    </source>
</evidence>
<dbReference type="InterPro" id="IPR047817">
    <property type="entry name" value="ABC2_TM_bact-type"/>
</dbReference>
<proteinExistence type="inferred from homology"/>
<name>B0THJ3_HELMI</name>
<keyword evidence="7 9" id="KW-1133">Transmembrane helix</keyword>
<keyword evidence="5" id="KW-0997">Cell inner membrane</keyword>
<evidence type="ECO:0000313" key="11">
    <source>
        <dbReference type="EMBL" id="ABZ83431.1"/>
    </source>
</evidence>